<evidence type="ECO:0000256" key="4">
    <source>
        <dbReference type="SAM" id="Coils"/>
    </source>
</evidence>
<accession>S4RYZ9</accession>
<dbReference type="GO" id="GO:0045095">
    <property type="term" value="C:keratin filament"/>
    <property type="evidence" value="ECO:0007669"/>
    <property type="project" value="InterPro"/>
</dbReference>
<dbReference type="STRING" id="7757.ENSPMAP00000010440"/>
<dbReference type="SMART" id="SM01391">
    <property type="entry name" value="Filament"/>
    <property type="match status" value="1"/>
</dbReference>
<reference evidence="7" key="2">
    <citation type="submission" date="2025-09" db="UniProtKB">
        <authorList>
            <consortium name="Ensembl"/>
        </authorList>
    </citation>
    <scope>IDENTIFICATION</scope>
</reference>
<dbReference type="Pfam" id="PF00038">
    <property type="entry name" value="Filament"/>
    <property type="match status" value="1"/>
</dbReference>
<dbReference type="GeneTree" id="ENSGT00940000161090"/>
<name>S4RYZ9_PETMA</name>
<keyword evidence="1 3" id="KW-0403">Intermediate filament</keyword>
<comment type="similarity">
    <text evidence="3">Belongs to the intermediate filament family.</text>
</comment>
<dbReference type="Ensembl" id="ENSPMAT00000010486.1">
    <property type="protein sequence ID" value="ENSPMAP00000010440.1"/>
    <property type="gene ID" value="ENSPMAG00000009495.1"/>
</dbReference>
<evidence type="ECO:0000259" key="6">
    <source>
        <dbReference type="PROSITE" id="PS51842"/>
    </source>
</evidence>
<dbReference type="PROSITE" id="PS51842">
    <property type="entry name" value="IF_ROD_2"/>
    <property type="match status" value="1"/>
</dbReference>
<feature type="coiled-coil region" evidence="4">
    <location>
        <begin position="183"/>
        <end position="210"/>
    </location>
</feature>
<dbReference type="OMA" id="FGHQGFG"/>
<dbReference type="PANTHER" id="PTHR45616">
    <property type="entry name" value="GATA-TYPE DOMAIN-CONTAINING PROTEIN"/>
    <property type="match status" value="1"/>
</dbReference>
<reference evidence="7" key="1">
    <citation type="submission" date="2025-08" db="UniProtKB">
        <authorList>
            <consortium name="Ensembl"/>
        </authorList>
    </citation>
    <scope>IDENTIFICATION</scope>
</reference>
<protein>
    <recommendedName>
        <fullName evidence="6">IF rod domain-containing protein</fullName>
    </recommendedName>
</protein>
<feature type="coiled-coil region" evidence="4">
    <location>
        <begin position="46"/>
        <end position="122"/>
    </location>
</feature>
<dbReference type="PROSITE" id="PS00226">
    <property type="entry name" value="IF_ROD_1"/>
    <property type="match status" value="1"/>
</dbReference>
<dbReference type="Gene3D" id="1.20.5.1160">
    <property type="entry name" value="Vasodilator-stimulated phosphoprotein"/>
    <property type="match status" value="1"/>
</dbReference>
<dbReference type="InterPro" id="IPR003054">
    <property type="entry name" value="Keratin_II"/>
</dbReference>
<feature type="coiled-coil region" evidence="4">
    <location>
        <begin position="244"/>
        <end position="331"/>
    </location>
</feature>
<feature type="region of interest" description="Disordered" evidence="5">
    <location>
        <begin position="357"/>
        <end position="447"/>
    </location>
</feature>
<dbReference type="PRINTS" id="PR01276">
    <property type="entry name" value="TYPE2KERATIN"/>
</dbReference>
<keyword evidence="2 4" id="KW-0175">Coiled coil</keyword>
<feature type="domain" description="IF rod" evidence="6">
    <location>
        <begin position="49"/>
        <end position="360"/>
    </location>
</feature>
<evidence type="ECO:0000256" key="2">
    <source>
        <dbReference type="ARBA" id="ARBA00023054"/>
    </source>
</evidence>
<evidence type="ECO:0000256" key="5">
    <source>
        <dbReference type="SAM" id="MobiDB-lite"/>
    </source>
</evidence>
<proteinExistence type="inferred from homology"/>
<dbReference type="AlphaFoldDB" id="S4RYZ9"/>
<dbReference type="SUPFAM" id="SSF64593">
    <property type="entry name" value="Intermediate filament protein, coiled coil region"/>
    <property type="match status" value="2"/>
</dbReference>
<organism evidence="7">
    <name type="scientific">Petromyzon marinus</name>
    <name type="common">Sea lamprey</name>
    <dbReference type="NCBI Taxonomy" id="7757"/>
    <lineage>
        <taxon>Eukaryota</taxon>
        <taxon>Metazoa</taxon>
        <taxon>Chordata</taxon>
        <taxon>Craniata</taxon>
        <taxon>Vertebrata</taxon>
        <taxon>Cyclostomata</taxon>
        <taxon>Hyperoartia</taxon>
        <taxon>Petromyzontiformes</taxon>
        <taxon>Petromyzontidae</taxon>
        <taxon>Petromyzon</taxon>
    </lineage>
</organism>
<dbReference type="FunFam" id="1.20.5.1160:FF:000001">
    <property type="entry name" value="Keratin type II"/>
    <property type="match status" value="1"/>
</dbReference>
<dbReference type="InterPro" id="IPR018039">
    <property type="entry name" value="IF_conserved"/>
</dbReference>
<sequence length="447" mass="48650">GGGGGGGGGGGFGSAYTGGYGRVSSSVRARPPVPVVEIDRSVLPIRAQEKEEIKMLNNRFANFIDKVRILEQQNKVLEAQWYVLQDKGKVDCNLDELFEVYIEELRRQLQNLGHNGARMNSDLQMIKHAGKDFSSKYEVEVAAHKKKVEEHELVKKEAVEASFVKIELEAKFQGLIEDIHFLREAFAQELRELEAQIKNTNVLVEIDNRRSLDMDGIISEVRKQYEFIMSQSQAEAEAIYKQKFDKLRSESDRSDEELRKAKAEINDIKRQIHQINSELDILSKQREKLEAAISEREEGGAKNIGEAKAAVAQLEEALAKAKHDMVKHVRDFTDLMNIKLALDTEILTYRKLLEGEEDEVDQGGSIKTSHPPMASTTQAGGGGSCFDRGGSGFDGGGSVFDGGGSGFDGGGSGFDGGGSGFDDRGGSGFDGGGSGFDGGGSGFDGGQ</sequence>
<dbReference type="HOGENOM" id="CLU_012560_5_4_1"/>
<evidence type="ECO:0000256" key="3">
    <source>
        <dbReference type="RuleBase" id="RU000685"/>
    </source>
</evidence>
<evidence type="ECO:0000313" key="7">
    <source>
        <dbReference type="Ensembl" id="ENSPMAP00000010440.1"/>
    </source>
</evidence>
<evidence type="ECO:0000256" key="1">
    <source>
        <dbReference type="ARBA" id="ARBA00022754"/>
    </source>
</evidence>
<feature type="compositionally biased region" description="Gly residues" evidence="5">
    <location>
        <begin position="379"/>
        <end position="447"/>
    </location>
</feature>
<dbReference type="InterPro" id="IPR039008">
    <property type="entry name" value="IF_rod_dom"/>
</dbReference>
<dbReference type="Gene3D" id="1.20.5.500">
    <property type="entry name" value="Single helix bin"/>
    <property type="match status" value="1"/>
</dbReference>
<dbReference type="Gene3D" id="1.20.5.170">
    <property type="match status" value="1"/>
</dbReference>
<dbReference type="PANTHER" id="PTHR45616:SF22">
    <property type="entry name" value="SFI1 SPINDLE BODY DOMAIN-CONTAINING PROTEIN"/>
    <property type="match status" value="1"/>
</dbReference>